<name>A0A1G4MB99_LACFM</name>
<protein>
    <submittedName>
        <fullName evidence="3">LAFE_0D04962g1_1</fullName>
    </submittedName>
</protein>
<dbReference type="EMBL" id="LT598492">
    <property type="protein sequence ID" value="SCW01095.1"/>
    <property type="molecule type" value="Genomic_DNA"/>
</dbReference>
<proteinExistence type="predicted"/>
<gene>
    <name evidence="3" type="ORF">LAFE_0D04962G</name>
</gene>
<dbReference type="SUPFAM" id="SSF54791">
    <property type="entry name" value="Eukaryotic type KH-domain (KH-domain type I)"/>
    <property type="match status" value="1"/>
</dbReference>
<feature type="domain" description="K Homology" evidence="2">
    <location>
        <begin position="371"/>
        <end position="441"/>
    </location>
</feature>
<organism evidence="3 4">
    <name type="scientific">Lachancea fermentati</name>
    <name type="common">Zygosaccharomyces fermentati</name>
    <dbReference type="NCBI Taxonomy" id="4955"/>
    <lineage>
        <taxon>Eukaryota</taxon>
        <taxon>Fungi</taxon>
        <taxon>Dikarya</taxon>
        <taxon>Ascomycota</taxon>
        <taxon>Saccharomycotina</taxon>
        <taxon>Saccharomycetes</taxon>
        <taxon>Saccharomycetales</taxon>
        <taxon>Saccharomycetaceae</taxon>
        <taxon>Lachancea</taxon>
    </lineage>
</organism>
<dbReference type="OMA" id="LIKCPRK"/>
<dbReference type="InterPro" id="IPR004088">
    <property type="entry name" value="KH_dom_type_1"/>
</dbReference>
<dbReference type="PROSITE" id="PS50084">
    <property type="entry name" value="KH_TYPE_1"/>
    <property type="match status" value="1"/>
</dbReference>
<dbReference type="InterPro" id="IPR036612">
    <property type="entry name" value="KH_dom_type_1_sf"/>
</dbReference>
<keyword evidence="4" id="KW-1185">Reference proteome</keyword>
<dbReference type="CDD" id="cd22453">
    <property type="entry name" value="KH-I_MUG60_like"/>
    <property type="match status" value="1"/>
</dbReference>
<accession>A0A1G4MB99</accession>
<dbReference type="Pfam" id="PF00013">
    <property type="entry name" value="KH_1"/>
    <property type="match status" value="1"/>
</dbReference>
<dbReference type="STRING" id="4955.A0A1G4MB99"/>
<dbReference type="OrthoDB" id="271862at2759"/>
<dbReference type="AlphaFoldDB" id="A0A1G4MB99"/>
<evidence type="ECO:0000313" key="4">
    <source>
        <dbReference type="Proteomes" id="UP000190831"/>
    </source>
</evidence>
<dbReference type="SMART" id="SM00322">
    <property type="entry name" value="KH"/>
    <property type="match status" value="2"/>
</dbReference>
<evidence type="ECO:0000256" key="1">
    <source>
        <dbReference type="PROSITE-ProRule" id="PRU00117"/>
    </source>
</evidence>
<keyword evidence="1" id="KW-0694">RNA-binding</keyword>
<dbReference type="GO" id="GO:0003723">
    <property type="term" value="F:RNA binding"/>
    <property type="evidence" value="ECO:0007669"/>
    <property type="project" value="UniProtKB-UniRule"/>
</dbReference>
<evidence type="ECO:0000259" key="2">
    <source>
        <dbReference type="SMART" id="SM00322"/>
    </source>
</evidence>
<dbReference type="Proteomes" id="UP000190831">
    <property type="component" value="Chromosome D"/>
</dbReference>
<dbReference type="InterPro" id="IPR004087">
    <property type="entry name" value="KH_dom"/>
</dbReference>
<reference evidence="3 4" key="1">
    <citation type="submission" date="2016-03" db="EMBL/GenBank/DDBJ databases">
        <authorList>
            <person name="Devillers H."/>
        </authorList>
    </citation>
    <scope>NUCLEOTIDE SEQUENCE [LARGE SCALE GENOMIC DNA]</scope>
    <source>
        <strain evidence="3">CBS 6772</strain>
    </source>
</reference>
<sequence>MTPAVVASPFCTTLYYKPQSFSLCTGNLWKKISKEDALRLKLDDIGKHAIYEVPSNAVVIKTQKQNNSVKLTCVLTNSEEDLDPIVSLSVPIENTLRSDQASQLTKLAKEFDIEIVVAKANSYATKGKSGDCIFMIGMRQKVECAEQQIKVFLETLKKKVVRHIILDTVSLLPICAGMNSNNLRNFESIYDTEVFLPSMLSIDANGIFLSGDIHSLTLLAEERLRRIIDCAKNNIYYALLPNLSPIKLQFVRQFYRNEINELMNTNQCFINVTKSEVHFMSNSTFALDRTMRSFILDILGDTFEAQILFHDNQDAILEGDYLSAIQTIASQCEVIIMQLQTNLLNFVIVGRPQNVVDAIEFISKLEKSSQKQIKYQLELHPDYKEFISGKKNGKITRIMDAVECSITLDLQNGQGNMIISLLTDQLEKSEKAIKLLQDELPAEHAFFIPEAYHRPVIGTGGSVIQTIMRKHNVFIQFSNSFQLPQNDLGLVRYNNVVIRCPSKNETSIAHAKDELSELVKEYSDLQPKTLLRFSPGQYCYFVQGFIDWKSNIIGEIEKKTSTYIAFPSKKPSENYSLEIRGNDGNSELAAEELIKYFADELEIYTDTQIMDIQEFTNCVAVPLKKAMKIEVTISKSLVRLTYSDLSESHTTRAIALIRDYLSSKGIRITSEKKLGRDFILSSNDLPDKPDATEGNAYTSYPYTYTKI</sequence>
<evidence type="ECO:0000313" key="3">
    <source>
        <dbReference type="EMBL" id="SCW01095.1"/>
    </source>
</evidence>
<feature type="domain" description="K Homology" evidence="2">
    <location>
        <begin position="442"/>
        <end position="520"/>
    </location>
</feature>
<dbReference type="Gene3D" id="3.30.1370.10">
    <property type="entry name" value="K Homology domain, type 1"/>
    <property type="match status" value="1"/>
</dbReference>